<dbReference type="InterPro" id="IPR005215">
    <property type="entry name" value="Trig_fac"/>
</dbReference>
<evidence type="ECO:0000259" key="10">
    <source>
        <dbReference type="Pfam" id="PF05697"/>
    </source>
</evidence>
<evidence type="ECO:0000256" key="4">
    <source>
        <dbReference type="ARBA" id="ARBA00013194"/>
    </source>
</evidence>
<dbReference type="GO" id="GO:0043022">
    <property type="term" value="F:ribosome binding"/>
    <property type="evidence" value="ECO:0007669"/>
    <property type="project" value="TreeGrafter"/>
</dbReference>
<evidence type="ECO:0000256" key="3">
    <source>
        <dbReference type="ARBA" id="ARBA00005464"/>
    </source>
</evidence>
<dbReference type="STRING" id="1798665.A2942_00105"/>
<protein>
    <recommendedName>
        <fullName evidence="5">Trigger factor</fullName>
        <ecNumber evidence="4">5.2.1.8</ecNumber>
    </recommendedName>
    <alternativeName>
        <fullName evidence="9">PPIase</fullName>
    </alternativeName>
</protein>
<evidence type="ECO:0000256" key="9">
    <source>
        <dbReference type="ARBA" id="ARBA00029986"/>
    </source>
</evidence>
<evidence type="ECO:0000313" key="13">
    <source>
        <dbReference type="Proteomes" id="UP000178534"/>
    </source>
</evidence>
<dbReference type="Gene3D" id="3.30.70.1050">
    <property type="entry name" value="Trigger factor ribosome-binding domain"/>
    <property type="match status" value="1"/>
</dbReference>
<reference evidence="12 13" key="1">
    <citation type="journal article" date="2016" name="Nat. Commun.">
        <title>Thousands of microbial genomes shed light on interconnected biogeochemical processes in an aquifer system.</title>
        <authorList>
            <person name="Anantharaman K."/>
            <person name="Brown C.T."/>
            <person name="Hug L.A."/>
            <person name="Sharon I."/>
            <person name="Castelle C.J."/>
            <person name="Probst A.J."/>
            <person name="Thomas B.C."/>
            <person name="Singh A."/>
            <person name="Wilkins M.J."/>
            <person name="Karaoz U."/>
            <person name="Brodie E.L."/>
            <person name="Williams K.H."/>
            <person name="Hubbard S.S."/>
            <person name="Banfield J.F."/>
        </authorList>
    </citation>
    <scope>NUCLEOTIDE SEQUENCE [LARGE SCALE GENOMIC DNA]</scope>
</reference>
<dbReference type="SUPFAM" id="SSF102735">
    <property type="entry name" value="Trigger factor ribosome-binding domain"/>
    <property type="match status" value="1"/>
</dbReference>
<evidence type="ECO:0000313" key="12">
    <source>
        <dbReference type="EMBL" id="OGZ13774.1"/>
    </source>
</evidence>
<comment type="subcellular location">
    <subcellularLocation>
        <location evidence="2">Cytoplasm</location>
    </subcellularLocation>
</comment>
<evidence type="ECO:0000256" key="5">
    <source>
        <dbReference type="ARBA" id="ARBA00016902"/>
    </source>
</evidence>
<dbReference type="EMBL" id="MHLP01000003">
    <property type="protein sequence ID" value="OGZ13774.1"/>
    <property type="molecule type" value="Genomic_DNA"/>
</dbReference>
<evidence type="ECO:0000259" key="11">
    <source>
        <dbReference type="Pfam" id="PF05698"/>
    </source>
</evidence>
<gene>
    <name evidence="12" type="ORF">A2942_00105</name>
</gene>
<dbReference type="PANTHER" id="PTHR30560">
    <property type="entry name" value="TRIGGER FACTOR CHAPERONE AND PEPTIDYL-PROLYL CIS/TRANS ISOMERASE"/>
    <property type="match status" value="1"/>
</dbReference>
<dbReference type="InterPro" id="IPR008881">
    <property type="entry name" value="Trigger_fac_ribosome-bd_bac"/>
</dbReference>
<dbReference type="EC" id="5.2.1.8" evidence="4"/>
<dbReference type="Gene3D" id="1.10.3120.10">
    <property type="entry name" value="Trigger factor, C-terminal domain"/>
    <property type="match status" value="1"/>
</dbReference>
<dbReference type="Pfam" id="PF05697">
    <property type="entry name" value="Trigger_N"/>
    <property type="match status" value="1"/>
</dbReference>
<dbReference type="GO" id="GO:0003755">
    <property type="term" value="F:peptidyl-prolyl cis-trans isomerase activity"/>
    <property type="evidence" value="ECO:0007669"/>
    <property type="project" value="UniProtKB-KW"/>
</dbReference>
<dbReference type="InterPro" id="IPR037041">
    <property type="entry name" value="Trigger_fac_C_sf"/>
</dbReference>
<dbReference type="AlphaFoldDB" id="A0A1G2DJC9"/>
<comment type="caution">
    <text evidence="12">The sequence shown here is derived from an EMBL/GenBank/DDBJ whole genome shotgun (WGS) entry which is preliminary data.</text>
</comment>
<feature type="domain" description="Trigger factor C-terminal" evidence="11">
    <location>
        <begin position="201"/>
        <end position="339"/>
    </location>
</feature>
<evidence type="ECO:0000256" key="1">
    <source>
        <dbReference type="ARBA" id="ARBA00000971"/>
    </source>
</evidence>
<proteinExistence type="inferred from homology"/>
<evidence type="ECO:0000256" key="7">
    <source>
        <dbReference type="ARBA" id="ARBA00023186"/>
    </source>
</evidence>
<sequence>MGEPETKKYAVKIKKLPLSQIEITALVPAEEFDAVRSEAVKHISANMELPGFRKGHVPENIIVAKLGNTAILEEMAEIAIGKAYPSIVIDNALDVLGRPQVRITKIAMGNPLEFTLATAVFPEFDLPDYKKLASKEAKVKDEVLITDEEVAKAIEQIAAVRLPAEDSAQAGAKNEADPSAKTVPQSLDDAYVKTLGDFSDVDDFQTKLRENMRKEKERSAKDKKRIAIIDAILVKTTIELPEIIVAQELTRMESEFENDVTRMGLTMENYLQAIKKTKEELQKDWKPDAKKRAKTQLIVSKIAEVEKLEPDSETLKREVGALRTRYPDAPEDRLENYLRMVLTNERVFQFLESDGTTPD</sequence>
<dbReference type="InterPro" id="IPR008880">
    <property type="entry name" value="Trigger_fac_C"/>
</dbReference>
<organism evidence="12 13">
    <name type="scientific">Candidatus Lloydbacteria bacterium RIFCSPLOWO2_01_FULL_50_20</name>
    <dbReference type="NCBI Taxonomy" id="1798665"/>
    <lineage>
        <taxon>Bacteria</taxon>
        <taxon>Candidatus Lloydiibacteriota</taxon>
    </lineage>
</organism>
<keyword evidence="6" id="KW-0697">Rotamase</keyword>
<evidence type="ECO:0000256" key="6">
    <source>
        <dbReference type="ARBA" id="ARBA00023110"/>
    </source>
</evidence>
<dbReference type="InterPro" id="IPR027304">
    <property type="entry name" value="Trigger_fact/SurA_dom_sf"/>
</dbReference>
<comment type="similarity">
    <text evidence="3">Belongs to the FKBP-type PPIase family. Tig subfamily.</text>
</comment>
<keyword evidence="7" id="KW-0143">Chaperone</keyword>
<name>A0A1G2DJC9_9BACT</name>
<dbReference type="PANTHER" id="PTHR30560:SF3">
    <property type="entry name" value="TRIGGER FACTOR-LIKE PROTEIN TIG, CHLOROPLASTIC"/>
    <property type="match status" value="1"/>
</dbReference>
<dbReference type="GO" id="GO:0005737">
    <property type="term" value="C:cytoplasm"/>
    <property type="evidence" value="ECO:0007669"/>
    <property type="project" value="UniProtKB-SubCell"/>
</dbReference>
<keyword evidence="8" id="KW-0413">Isomerase</keyword>
<dbReference type="SUPFAM" id="SSF109998">
    <property type="entry name" value="Triger factor/SurA peptide-binding domain-like"/>
    <property type="match status" value="1"/>
</dbReference>
<feature type="domain" description="Trigger factor ribosome-binding bacterial" evidence="10">
    <location>
        <begin position="11"/>
        <end position="157"/>
    </location>
</feature>
<dbReference type="GO" id="GO:0015031">
    <property type="term" value="P:protein transport"/>
    <property type="evidence" value="ECO:0007669"/>
    <property type="project" value="InterPro"/>
</dbReference>
<accession>A0A1G2DJC9</accession>
<dbReference type="InterPro" id="IPR036611">
    <property type="entry name" value="Trigger_fac_ribosome-bd_sf"/>
</dbReference>
<dbReference type="GO" id="GO:0051083">
    <property type="term" value="P:'de novo' cotranslational protein folding"/>
    <property type="evidence" value="ECO:0007669"/>
    <property type="project" value="TreeGrafter"/>
</dbReference>
<dbReference type="GO" id="GO:0044183">
    <property type="term" value="F:protein folding chaperone"/>
    <property type="evidence" value="ECO:0007669"/>
    <property type="project" value="TreeGrafter"/>
</dbReference>
<evidence type="ECO:0000256" key="8">
    <source>
        <dbReference type="ARBA" id="ARBA00023235"/>
    </source>
</evidence>
<dbReference type="Pfam" id="PF05698">
    <property type="entry name" value="Trigger_C"/>
    <property type="match status" value="1"/>
</dbReference>
<dbReference type="GO" id="GO:0043335">
    <property type="term" value="P:protein unfolding"/>
    <property type="evidence" value="ECO:0007669"/>
    <property type="project" value="TreeGrafter"/>
</dbReference>
<evidence type="ECO:0000256" key="2">
    <source>
        <dbReference type="ARBA" id="ARBA00004496"/>
    </source>
</evidence>
<dbReference type="Proteomes" id="UP000178534">
    <property type="component" value="Unassembled WGS sequence"/>
</dbReference>
<comment type="catalytic activity">
    <reaction evidence="1">
        <text>[protein]-peptidylproline (omega=180) = [protein]-peptidylproline (omega=0)</text>
        <dbReference type="Rhea" id="RHEA:16237"/>
        <dbReference type="Rhea" id="RHEA-COMP:10747"/>
        <dbReference type="Rhea" id="RHEA-COMP:10748"/>
        <dbReference type="ChEBI" id="CHEBI:83833"/>
        <dbReference type="ChEBI" id="CHEBI:83834"/>
        <dbReference type="EC" id="5.2.1.8"/>
    </reaction>
</comment>